<reference evidence="1 2" key="1">
    <citation type="submission" date="2020-04" db="EMBL/GenBank/DDBJ databases">
        <title>Enterovirga sp. isolate from soil.</title>
        <authorList>
            <person name="Chea S."/>
            <person name="Kim D.-U."/>
        </authorList>
    </citation>
    <scope>NUCLEOTIDE SEQUENCE [LARGE SCALE GENOMIC DNA]</scope>
    <source>
        <strain evidence="1 2">DB1703</strain>
    </source>
</reference>
<comment type="caution">
    <text evidence="1">The sequence shown here is derived from an EMBL/GenBank/DDBJ whole genome shotgun (WGS) entry which is preliminary data.</text>
</comment>
<dbReference type="RefSeq" id="WP_171217432.1">
    <property type="nucleotide sequence ID" value="NZ_JABEPP010000002.1"/>
</dbReference>
<keyword evidence="2" id="KW-1185">Reference proteome</keyword>
<dbReference type="EMBL" id="JABEPP010000002">
    <property type="protein sequence ID" value="NNM71905.1"/>
    <property type="molecule type" value="Genomic_DNA"/>
</dbReference>
<protein>
    <submittedName>
        <fullName evidence="1">Uncharacterized protein</fullName>
    </submittedName>
</protein>
<dbReference type="AlphaFoldDB" id="A0A849I6F4"/>
<evidence type="ECO:0000313" key="1">
    <source>
        <dbReference type="EMBL" id="NNM71905.1"/>
    </source>
</evidence>
<evidence type="ECO:0000313" key="2">
    <source>
        <dbReference type="Proteomes" id="UP000564885"/>
    </source>
</evidence>
<accession>A0A849I6F4</accession>
<gene>
    <name evidence="1" type="ORF">HJG44_05770</name>
</gene>
<dbReference type="Proteomes" id="UP000564885">
    <property type="component" value="Unassembled WGS sequence"/>
</dbReference>
<proteinExistence type="predicted"/>
<name>A0A849I6F4_9HYPH</name>
<sequence length="207" mass="22063">MSSKLANGLLVVTGAVIILAYLGSQADQQRSNVADGTRGAANLVSYDRVRDLMPDTERALIAAVERGRAAYISGSNDMAKGASRPSRARDLCTISGLQTATRWVGRISELSSNSEGRGVLAVEIAKDISLKTWNNSISDAGDRTLIEPDSLLYGKAVALSKGQYVAFSGTFLRSATDCIKESSLTISGSMTDPEFVFRFTDIGPITF</sequence>
<organism evidence="1 2">
    <name type="scientific">Enterovirga aerilata</name>
    <dbReference type="NCBI Taxonomy" id="2730920"/>
    <lineage>
        <taxon>Bacteria</taxon>
        <taxon>Pseudomonadati</taxon>
        <taxon>Pseudomonadota</taxon>
        <taxon>Alphaproteobacteria</taxon>
        <taxon>Hyphomicrobiales</taxon>
        <taxon>Methylobacteriaceae</taxon>
        <taxon>Enterovirga</taxon>
    </lineage>
</organism>